<keyword evidence="2" id="KW-0812">Transmembrane</keyword>
<proteinExistence type="predicted"/>
<dbReference type="InParanoid" id="B7GAZ6"/>
<gene>
    <name evidence="3" type="ORF">PHATRDRAFT_40277</name>
</gene>
<feature type="transmembrane region" description="Helical" evidence="2">
    <location>
        <begin position="157"/>
        <end position="181"/>
    </location>
</feature>
<evidence type="ECO:0000256" key="2">
    <source>
        <dbReference type="SAM" id="Phobius"/>
    </source>
</evidence>
<keyword evidence="2" id="KW-1133">Transmembrane helix</keyword>
<evidence type="ECO:0000313" key="4">
    <source>
        <dbReference type="Proteomes" id="UP000000759"/>
    </source>
</evidence>
<feature type="transmembrane region" description="Helical" evidence="2">
    <location>
        <begin position="211"/>
        <end position="234"/>
    </location>
</feature>
<feature type="region of interest" description="Disordered" evidence="1">
    <location>
        <begin position="1"/>
        <end position="25"/>
    </location>
</feature>
<name>B7GAZ6_PHATC</name>
<keyword evidence="4" id="KW-1185">Reference proteome</keyword>
<dbReference type="eggNOG" id="ENOG502SPR6">
    <property type="taxonomic scope" value="Eukaryota"/>
</dbReference>
<sequence length="325" mass="36309">MGSPHRTRYAVESDQPAPTPPVNLGPEVTLEKHFLPLTRRRLKHVITTGLWTTDHIETTLTVDQEKVGGNGARLSNCSGSRLICIRREPLLALGYGELRNVDAQLMFDTWEWTANLGAPAALVAGAVLATMVESREAMSPKKSDTQLMRVAKKLCRFLLLSSFGLEVVSIFVTTVTGTMLLSHGDTPGTLKNLAYNSPMGFLKNNWEFEYLTARIAFLQGLFHWLASVALELYIPKEAEGVAARRMNKFTSSALATILVGMLSFLNRHMTFYKNYAHMLRCYVVVSFKMFFWPPHPLTILMAPMTIITLVLGFQAFMTSGDMEKD</sequence>
<dbReference type="PaxDb" id="2850-Phatr40277"/>
<dbReference type="OrthoDB" id="43491at2759"/>
<evidence type="ECO:0000256" key="1">
    <source>
        <dbReference type="SAM" id="MobiDB-lite"/>
    </source>
</evidence>
<keyword evidence="2" id="KW-0472">Membrane</keyword>
<dbReference type="KEGG" id="pti:PHATRDRAFT_40277"/>
<organism evidence="3 4">
    <name type="scientific">Phaeodactylum tricornutum (strain CCAP 1055/1)</name>
    <dbReference type="NCBI Taxonomy" id="556484"/>
    <lineage>
        <taxon>Eukaryota</taxon>
        <taxon>Sar</taxon>
        <taxon>Stramenopiles</taxon>
        <taxon>Ochrophyta</taxon>
        <taxon>Bacillariophyta</taxon>
        <taxon>Bacillariophyceae</taxon>
        <taxon>Bacillariophycidae</taxon>
        <taxon>Naviculales</taxon>
        <taxon>Phaeodactylaceae</taxon>
        <taxon>Phaeodactylum</taxon>
    </lineage>
</organism>
<dbReference type="GeneID" id="7195869"/>
<feature type="transmembrane region" description="Helical" evidence="2">
    <location>
        <begin position="297"/>
        <end position="317"/>
    </location>
</feature>
<dbReference type="AlphaFoldDB" id="B7GAZ6"/>
<reference evidence="3 4" key="1">
    <citation type="journal article" date="2008" name="Nature">
        <title>The Phaeodactylum genome reveals the evolutionary history of diatom genomes.</title>
        <authorList>
            <person name="Bowler C."/>
            <person name="Allen A.E."/>
            <person name="Badger J.H."/>
            <person name="Grimwood J."/>
            <person name="Jabbari K."/>
            <person name="Kuo A."/>
            <person name="Maheswari U."/>
            <person name="Martens C."/>
            <person name="Maumus F."/>
            <person name="Otillar R.P."/>
            <person name="Rayko E."/>
            <person name="Salamov A."/>
            <person name="Vandepoele K."/>
            <person name="Beszteri B."/>
            <person name="Gruber A."/>
            <person name="Heijde M."/>
            <person name="Katinka M."/>
            <person name="Mock T."/>
            <person name="Valentin K."/>
            <person name="Verret F."/>
            <person name="Berges J.A."/>
            <person name="Brownlee C."/>
            <person name="Cadoret J.P."/>
            <person name="Chiovitti A."/>
            <person name="Choi C.J."/>
            <person name="Coesel S."/>
            <person name="De Martino A."/>
            <person name="Detter J.C."/>
            <person name="Durkin C."/>
            <person name="Falciatore A."/>
            <person name="Fournet J."/>
            <person name="Haruta M."/>
            <person name="Huysman M.J."/>
            <person name="Jenkins B.D."/>
            <person name="Jiroutova K."/>
            <person name="Jorgensen R.E."/>
            <person name="Joubert Y."/>
            <person name="Kaplan A."/>
            <person name="Kroger N."/>
            <person name="Kroth P.G."/>
            <person name="La Roche J."/>
            <person name="Lindquist E."/>
            <person name="Lommer M."/>
            <person name="Martin-Jezequel V."/>
            <person name="Lopez P.J."/>
            <person name="Lucas S."/>
            <person name="Mangogna M."/>
            <person name="McGinnis K."/>
            <person name="Medlin L.K."/>
            <person name="Montsant A."/>
            <person name="Oudot-Le Secq M.P."/>
            <person name="Napoli C."/>
            <person name="Obornik M."/>
            <person name="Parker M.S."/>
            <person name="Petit J.L."/>
            <person name="Porcel B.M."/>
            <person name="Poulsen N."/>
            <person name="Robison M."/>
            <person name="Rychlewski L."/>
            <person name="Rynearson T.A."/>
            <person name="Schmutz J."/>
            <person name="Shapiro H."/>
            <person name="Siaut M."/>
            <person name="Stanley M."/>
            <person name="Sussman M.R."/>
            <person name="Taylor A.R."/>
            <person name="Vardi A."/>
            <person name="von Dassow P."/>
            <person name="Vyverman W."/>
            <person name="Willis A."/>
            <person name="Wyrwicz L.S."/>
            <person name="Rokhsar D.S."/>
            <person name="Weissenbach J."/>
            <person name="Armbrust E.V."/>
            <person name="Green B.R."/>
            <person name="Van de Peer Y."/>
            <person name="Grigoriev I.V."/>
        </authorList>
    </citation>
    <scope>NUCLEOTIDE SEQUENCE [LARGE SCALE GENOMIC DNA]</scope>
    <source>
        <strain evidence="3 4">CCAP 1055/1</strain>
    </source>
</reference>
<dbReference type="Proteomes" id="UP000000759">
    <property type="component" value="Chromosome 22"/>
</dbReference>
<dbReference type="EMBL" id="CM000624">
    <property type="protein sequence ID" value="EEC44458.1"/>
    <property type="molecule type" value="Genomic_DNA"/>
</dbReference>
<evidence type="ECO:0000313" key="3">
    <source>
        <dbReference type="EMBL" id="EEC44458.1"/>
    </source>
</evidence>
<feature type="transmembrane region" description="Helical" evidence="2">
    <location>
        <begin position="246"/>
        <end position="265"/>
    </location>
</feature>
<reference evidence="4" key="2">
    <citation type="submission" date="2008-08" db="EMBL/GenBank/DDBJ databases">
        <authorList>
            <consortium name="Diatom Consortium"/>
            <person name="Grigoriev I."/>
            <person name="Grimwood J."/>
            <person name="Kuo A."/>
            <person name="Otillar R.P."/>
            <person name="Salamov A."/>
            <person name="Detter J.C."/>
            <person name="Lindquist E."/>
            <person name="Shapiro H."/>
            <person name="Lucas S."/>
            <person name="Glavina del Rio T."/>
            <person name="Pitluck S."/>
            <person name="Rokhsar D."/>
            <person name="Bowler C."/>
        </authorList>
    </citation>
    <scope>GENOME REANNOTATION</scope>
    <source>
        <strain evidence="4">CCAP 1055/1</strain>
    </source>
</reference>
<protein>
    <submittedName>
        <fullName evidence="3">Uncharacterized protein</fullName>
    </submittedName>
</protein>
<accession>B7GAZ6</accession>
<dbReference type="RefSeq" id="XP_002184280.1">
    <property type="nucleotide sequence ID" value="XM_002184244.1"/>
</dbReference>